<sequence length="53" mass="5712">MDKEEAVVKFSLTFAIVMDVTGVALSGFLNQPAWMLLALLGFAVAVVVLIWVS</sequence>
<feature type="transmembrane region" description="Helical" evidence="1">
    <location>
        <begin position="34"/>
        <end position="52"/>
    </location>
</feature>
<dbReference type="Proteomes" id="UP000003070">
    <property type="component" value="Unassembled WGS sequence"/>
</dbReference>
<protein>
    <submittedName>
        <fullName evidence="2">Uncharacterized protein</fullName>
    </submittedName>
</protein>
<gene>
    <name evidence="2" type="ORF">HMPREF9265_1622</name>
</gene>
<proteinExistence type="predicted"/>
<dbReference type="EMBL" id="AEKL01000005">
    <property type="protein sequence ID" value="EFQ54084.1"/>
    <property type="molecule type" value="Genomic_DNA"/>
</dbReference>
<dbReference type="RefSeq" id="WP_004564475.1">
    <property type="nucleotide sequence ID" value="NZ_AEKL01000005.1"/>
</dbReference>
<comment type="caution">
    <text evidence="2">The sequence shown here is derived from an EMBL/GenBank/DDBJ whole genome shotgun (WGS) entry which is preliminary data.</text>
</comment>
<evidence type="ECO:0000256" key="1">
    <source>
        <dbReference type="SAM" id="Phobius"/>
    </source>
</evidence>
<reference evidence="2 3" key="1">
    <citation type="submission" date="2010-10" db="EMBL/GenBank/DDBJ databases">
        <authorList>
            <person name="Durkin A.S."/>
            <person name="Madupu R."/>
            <person name="Torralba M."/>
            <person name="Gillis M."/>
            <person name="Methe B."/>
            <person name="Sutton G."/>
            <person name="Nelson K.E."/>
        </authorList>
    </citation>
    <scope>NUCLEOTIDE SEQUENCE [LARGE SCALE GENOMIC DNA]</scope>
    <source>
        <strain evidence="2 3">PB013-T2-3</strain>
    </source>
</reference>
<keyword evidence="1" id="KW-0472">Membrane</keyword>
<name>E3C596_9LACO</name>
<feature type="transmembrane region" description="Helical" evidence="1">
    <location>
        <begin position="7"/>
        <end position="28"/>
    </location>
</feature>
<keyword evidence="1" id="KW-1133">Transmembrane helix</keyword>
<evidence type="ECO:0000313" key="3">
    <source>
        <dbReference type="Proteomes" id="UP000003070"/>
    </source>
</evidence>
<keyword evidence="1" id="KW-0812">Transmembrane</keyword>
<dbReference type="AlphaFoldDB" id="E3C596"/>
<evidence type="ECO:0000313" key="2">
    <source>
        <dbReference type="EMBL" id="EFQ54084.1"/>
    </source>
</evidence>
<accession>E3C596</accession>
<organism evidence="2 3">
    <name type="scientific">Limosilactobacillus oris PB013-T2-3</name>
    <dbReference type="NCBI Taxonomy" id="908339"/>
    <lineage>
        <taxon>Bacteria</taxon>
        <taxon>Bacillati</taxon>
        <taxon>Bacillota</taxon>
        <taxon>Bacilli</taxon>
        <taxon>Lactobacillales</taxon>
        <taxon>Lactobacillaceae</taxon>
        <taxon>Limosilactobacillus</taxon>
    </lineage>
</organism>